<feature type="domain" description="Amidohydrolase-related" evidence="2">
    <location>
        <begin position="14"/>
        <end position="320"/>
    </location>
</feature>
<evidence type="ECO:0000259" key="2">
    <source>
        <dbReference type="Pfam" id="PF04909"/>
    </source>
</evidence>
<name>A0A3E0VQV1_9MICO</name>
<protein>
    <submittedName>
        <fullName evidence="3">Amidohydrolase</fullName>
    </submittedName>
</protein>
<dbReference type="Pfam" id="PF04909">
    <property type="entry name" value="Amidohydro_2"/>
    <property type="match status" value="1"/>
</dbReference>
<dbReference type="GO" id="GO:0016787">
    <property type="term" value="F:hydrolase activity"/>
    <property type="evidence" value="ECO:0007669"/>
    <property type="project" value="UniProtKB-KW"/>
</dbReference>
<dbReference type="OrthoDB" id="8673173at2"/>
<dbReference type="SUPFAM" id="SSF51556">
    <property type="entry name" value="Metallo-dependent hydrolases"/>
    <property type="match status" value="1"/>
</dbReference>
<dbReference type="GO" id="GO:0016831">
    <property type="term" value="F:carboxy-lyase activity"/>
    <property type="evidence" value="ECO:0007669"/>
    <property type="project" value="InterPro"/>
</dbReference>
<dbReference type="PANTHER" id="PTHR21240:SF28">
    <property type="entry name" value="ISO-OROTATE DECARBOXYLASE (EUROFUNG)"/>
    <property type="match status" value="1"/>
</dbReference>
<dbReference type="AlphaFoldDB" id="A0A3E0VQV1"/>
<dbReference type="Proteomes" id="UP000256541">
    <property type="component" value="Unassembled WGS sequence"/>
</dbReference>
<dbReference type="GO" id="GO:0005737">
    <property type="term" value="C:cytoplasm"/>
    <property type="evidence" value="ECO:0007669"/>
    <property type="project" value="TreeGrafter"/>
</dbReference>
<dbReference type="InterPro" id="IPR006680">
    <property type="entry name" value="Amidohydro-rel"/>
</dbReference>
<reference evidence="3 4" key="1">
    <citation type="submission" date="2017-04" db="EMBL/GenBank/DDBJ databases">
        <title>Comparative genome analysis of Subtercola boreus.</title>
        <authorList>
            <person name="Cho Y.-J."/>
            <person name="Cho A."/>
            <person name="Kim O.-S."/>
            <person name="Lee J.-I."/>
        </authorList>
    </citation>
    <scope>NUCLEOTIDE SEQUENCE [LARGE SCALE GENOMIC DNA]</scope>
    <source>
        <strain evidence="3 4">P27479</strain>
    </source>
</reference>
<dbReference type="PANTHER" id="PTHR21240">
    <property type="entry name" value="2-AMINO-3-CARBOXYLMUCONATE-6-SEMIALDEHYDE DECARBOXYLASE"/>
    <property type="match status" value="1"/>
</dbReference>
<sequence>MHNECPRGPAEKLVDVHAHFVTDDYRAAAQAAGYIHPDGMTAWPTWNVDEHLRLMDSCGIRTSMLSISSPGVHFGNDIAARTLARTVNDFGSAVTQVRPERFGLFAALPLPDVSGSLIEAAYALDELGADGVAVETNSRGLYLGDERFDPLWQELNRRKCVVFVHPTSPPGYEKTSLGRPRPMLEFIFDSTRAASDLLFAGTLNRYPDIEWIFTHTGGTLPLLADRLELFQTLFMTESNSSQNALQQIGRLWFDMAGTPFPHSVPALIAAFGSERLLYGSDYCWTPAAGAAAQVASVDAAKQPPGDSWRALTTRNAGRLLSRTDALREQYRAH</sequence>
<comment type="caution">
    <text evidence="3">The sequence shown here is derived from an EMBL/GenBank/DDBJ whole genome shotgun (WGS) entry which is preliminary data.</text>
</comment>
<dbReference type="InterPro" id="IPR032466">
    <property type="entry name" value="Metal_Hydrolase"/>
</dbReference>
<evidence type="ECO:0000313" key="3">
    <source>
        <dbReference type="EMBL" id="RFA12091.1"/>
    </source>
</evidence>
<dbReference type="GO" id="GO:0019748">
    <property type="term" value="P:secondary metabolic process"/>
    <property type="evidence" value="ECO:0007669"/>
    <property type="project" value="TreeGrafter"/>
</dbReference>
<dbReference type="Gene3D" id="3.20.20.140">
    <property type="entry name" value="Metal-dependent hydrolases"/>
    <property type="match status" value="1"/>
</dbReference>
<dbReference type="EMBL" id="NBXB01000045">
    <property type="protein sequence ID" value="RFA12091.1"/>
    <property type="molecule type" value="Genomic_DNA"/>
</dbReference>
<evidence type="ECO:0000313" key="4">
    <source>
        <dbReference type="Proteomes" id="UP000256541"/>
    </source>
</evidence>
<accession>A0A3E0VQV1</accession>
<proteinExistence type="predicted"/>
<gene>
    <name evidence="3" type="ORF">B7R22_16790</name>
</gene>
<organism evidence="3 4">
    <name type="scientific">Subtercola boreus</name>
    <dbReference type="NCBI Taxonomy" id="120213"/>
    <lineage>
        <taxon>Bacteria</taxon>
        <taxon>Bacillati</taxon>
        <taxon>Actinomycetota</taxon>
        <taxon>Actinomycetes</taxon>
        <taxon>Micrococcales</taxon>
        <taxon>Microbacteriaceae</taxon>
        <taxon>Subtercola</taxon>
    </lineage>
</organism>
<evidence type="ECO:0000256" key="1">
    <source>
        <dbReference type="ARBA" id="ARBA00023239"/>
    </source>
</evidence>
<dbReference type="InterPro" id="IPR032465">
    <property type="entry name" value="ACMSD"/>
</dbReference>
<keyword evidence="3" id="KW-0378">Hydrolase</keyword>
<keyword evidence="1" id="KW-0456">Lyase</keyword>